<protein>
    <submittedName>
        <fullName evidence="1 3">Uncharacterized protein</fullName>
    </submittedName>
</protein>
<evidence type="ECO:0000313" key="3">
    <source>
        <dbReference type="RefSeq" id="XP_033568943.1"/>
    </source>
</evidence>
<reference evidence="3" key="3">
    <citation type="submission" date="2025-04" db="UniProtKB">
        <authorList>
            <consortium name="RefSeq"/>
        </authorList>
    </citation>
    <scope>IDENTIFICATION</scope>
    <source>
        <strain evidence="3">CBS 304.34</strain>
    </source>
</reference>
<dbReference type="RefSeq" id="XP_033568943.1">
    <property type="nucleotide sequence ID" value="XM_033713357.1"/>
</dbReference>
<keyword evidence="2" id="KW-1185">Reference proteome</keyword>
<organism evidence="1">
    <name type="scientific">Mytilinidion resinicola</name>
    <dbReference type="NCBI Taxonomy" id="574789"/>
    <lineage>
        <taxon>Eukaryota</taxon>
        <taxon>Fungi</taxon>
        <taxon>Dikarya</taxon>
        <taxon>Ascomycota</taxon>
        <taxon>Pezizomycotina</taxon>
        <taxon>Dothideomycetes</taxon>
        <taxon>Pleosporomycetidae</taxon>
        <taxon>Mytilinidiales</taxon>
        <taxon>Mytilinidiaceae</taxon>
        <taxon>Mytilinidion</taxon>
    </lineage>
</organism>
<dbReference type="AlphaFoldDB" id="A0A6A6Y001"/>
<reference evidence="1 3" key="1">
    <citation type="journal article" date="2020" name="Stud. Mycol.">
        <title>101 Dothideomycetes genomes: a test case for predicting lifestyles and emergence of pathogens.</title>
        <authorList>
            <person name="Haridas S."/>
            <person name="Albert R."/>
            <person name="Binder M."/>
            <person name="Bloem J."/>
            <person name="Labutti K."/>
            <person name="Salamov A."/>
            <person name="Andreopoulos B."/>
            <person name="Baker S."/>
            <person name="Barry K."/>
            <person name="Bills G."/>
            <person name="Bluhm B."/>
            <person name="Cannon C."/>
            <person name="Castanera R."/>
            <person name="Culley D."/>
            <person name="Daum C."/>
            <person name="Ezra D."/>
            <person name="Gonzalez J."/>
            <person name="Henrissat B."/>
            <person name="Kuo A."/>
            <person name="Liang C."/>
            <person name="Lipzen A."/>
            <person name="Lutzoni F."/>
            <person name="Magnuson J."/>
            <person name="Mondo S."/>
            <person name="Nolan M."/>
            <person name="Ohm R."/>
            <person name="Pangilinan J."/>
            <person name="Park H.-J."/>
            <person name="Ramirez L."/>
            <person name="Alfaro M."/>
            <person name="Sun H."/>
            <person name="Tritt A."/>
            <person name="Yoshinaga Y."/>
            <person name="Zwiers L.-H."/>
            <person name="Turgeon B."/>
            <person name="Goodwin S."/>
            <person name="Spatafora J."/>
            <person name="Crous P."/>
            <person name="Grigoriev I."/>
        </authorList>
    </citation>
    <scope>NUCLEOTIDE SEQUENCE</scope>
    <source>
        <strain evidence="1 3">CBS 304.34</strain>
    </source>
</reference>
<dbReference type="GeneID" id="54454250"/>
<sequence length="203" mass="23033">MCTVYTCLALCKVPRPAFTNLNRIKYHHFNEPVNSPGHLRRWHPLSARRIAGKRFGRDGLLHCNCCAVFAIGVYTMCTVYTQLPPAEAPCSAFPNLTEMRVYHFGKSVNSLGAIPRSPRGNTASTTEEKFDQLEFIHLCSHIGMQQTRTSYTSPTPSEVLQRIFFTHSNEIENLHLGRSVSWLGHLRRCRHNGNTGKKFEQMG</sequence>
<evidence type="ECO:0000313" key="1">
    <source>
        <dbReference type="EMBL" id="KAF2801979.1"/>
    </source>
</evidence>
<proteinExistence type="predicted"/>
<dbReference type="EMBL" id="MU003726">
    <property type="protein sequence ID" value="KAF2801979.1"/>
    <property type="molecule type" value="Genomic_DNA"/>
</dbReference>
<reference evidence="3" key="2">
    <citation type="submission" date="2020-04" db="EMBL/GenBank/DDBJ databases">
        <authorList>
            <consortium name="NCBI Genome Project"/>
        </authorList>
    </citation>
    <scope>NUCLEOTIDE SEQUENCE</scope>
    <source>
        <strain evidence="3">CBS 304.34</strain>
    </source>
</reference>
<gene>
    <name evidence="1 3" type="ORF">BDZ99DRAFT_212108</name>
</gene>
<accession>A0A6A6Y001</accession>
<dbReference type="Proteomes" id="UP000504636">
    <property type="component" value="Unplaced"/>
</dbReference>
<evidence type="ECO:0000313" key="2">
    <source>
        <dbReference type="Proteomes" id="UP000504636"/>
    </source>
</evidence>
<name>A0A6A6Y001_9PEZI</name>